<dbReference type="Proteomes" id="UP000652176">
    <property type="component" value="Unassembled WGS sequence"/>
</dbReference>
<evidence type="ECO:0000313" key="2">
    <source>
        <dbReference type="EMBL" id="MBD9354906.1"/>
    </source>
</evidence>
<dbReference type="InterPro" id="IPR036249">
    <property type="entry name" value="Thioredoxin-like_sf"/>
</dbReference>
<dbReference type="SUPFAM" id="SSF52833">
    <property type="entry name" value="Thioredoxin-like"/>
    <property type="match status" value="1"/>
</dbReference>
<proteinExistence type="predicted"/>
<dbReference type="EMBL" id="JACXSS010000001">
    <property type="protein sequence ID" value="MBD9354906.1"/>
    <property type="molecule type" value="Genomic_DNA"/>
</dbReference>
<evidence type="ECO:0000259" key="1">
    <source>
        <dbReference type="PROSITE" id="PS51352"/>
    </source>
</evidence>
<name>A0ABR9CWP1_9GAMM</name>
<comment type="caution">
    <text evidence="2">The sequence shown here is derived from an EMBL/GenBank/DDBJ whole genome shotgun (WGS) entry which is preliminary data.</text>
</comment>
<dbReference type="Pfam" id="PF08534">
    <property type="entry name" value="Redoxin"/>
    <property type="match status" value="1"/>
</dbReference>
<dbReference type="PANTHER" id="PTHR42852:SF17">
    <property type="entry name" value="THIOREDOXIN-LIKE PROTEIN HI_1115"/>
    <property type="match status" value="1"/>
</dbReference>
<dbReference type="RefSeq" id="WP_192373214.1">
    <property type="nucleotide sequence ID" value="NZ_CAJHIV010000001.1"/>
</dbReference>
<dbReference type="Gene3D" id="3.40.30.10">
    <property type="entry name" value="Glutaredoxin"/>
    <property type="match status" value="1"/>
</dbReference>
<evidence type="ECO:0000313" key="3">
    <source>
        <dbReference type="Proteomes" id="UP000652176"/>
    </source>
</evidence>
<sequence length="162" mass="17855">MRIKSALCVLSVICLLGAVAWRLTYTKSFAPNAVFTTLKGDQLAIAELKGKPILITFWATDCPSCIEEIPDLIALHQQFNGNDLQIIAVAMPYDPPSHVQAFVKERLLPYAVALDIDSSLIRAFGDVQLTPTTFLIDRQGVIIMHKVGAFDLVFLKALLTQL</sequence>
<dbReference type="InterPro" id="IPR013740">
    <property type="entry name" value="Redoxin"/>
</dbReference>
<protein>
    <submittedName>
        <fullName evidence="2">TlpA family protein disulfide reductase</fullName>
    </submittedName>
</protein>
<dbReference type="PANTHER" id="PTHR42852">
    <property type="entry name" value="THIOL:DISULFIDE INTERCHANGE PROTEIN DSBE"/>
    <property type="match status" value="1"/>
</dbReference>
<organism evidence="2 3">
    <name type="scientific">Methylomonas albis</name>
    <dbReference type="NCBI Taxonomy" id="1854563"/>
    <lineage>
        <taxon>Bacteria</taxon>
        <taxon>Pseudomonadati</taxon>
        <taxon>Pseudomonadota</taxon>
        <taxon>Gammaproteobacteria</taxon>
        <taxon>Methylococcales</taxon>
        <taxon>Methylococcaceae</taxon>
        <taxon>Methylomonas</taxon>
    </lineage>
</organism>
<dbReference type="PROSITE" id="PS51352">
    <property type="entry name" value="THIOREDOXIN_2"/>
    <property type="match status" value="1"/>
</dbReference>
<accession>A0ABR9CWP1</accession>
<keyword evidence="3" id="KW-1185">Reference proteome</keyword>
<reference evidence="2 3" key="1">
    <citation type="submission" date="2020-09" db="EMBL/GenBank/DDBJ databases">
        <title>Methylomonas albis sp. nov. and Methylomonas fluvii sp. nov.: Two cold-adapted methanotrophs from the River Elbe and an amended description of Methylovulum psychrotolerans strain Eb1.</title>
        <authorList>
            <person name="Bussmann I.K."/>
            <person name="Klings K.-W."/>
            <person name="Warnstedt J."/>
            <person name="Hoppert M."/>
            <person name="Saborowski A."/>
            <person name="Horn F."/>
            <person name="Liebner S."/>
        </authorList>
    </citation>
    <scope>NUCLEOTIDE SEQUENCE [LARGE SCALE GENOMIC DNA]</scope>
    <source>
        <strain evidence="2 3">EbA</strain>
    </source>
</reference>
<gene>
    <name evidence="2" type="ORF">IE877_03250</name>
</gene>
<feature type="domain" description="Thioredoxin" evidence="1">
    <location>
        <begin position="24"/>
        <end position="162"/>
    </location>
</feature>
<dbReference type="InterPro" id="IPR050553">
    <property type="entry name" value="Thioredoxin_ResA/DsbE_sf"/>
</dbReference>
<dbReference type="CDD" id="cd02966">
    <property type="entry name" value="TlpA_like_family"/>
    <property type="match status" value="1"/>
</dbReference>
<dbReference type="InterPro" id="IPR013766">
    <property type="entry name" value="Thioredoxin_domain"/>
</dbReference>